<dbReference type="InterPro" id="IPR049874">
    <property type="entry name" value="ROK_cs"/>
</dbReference>
<dbReference type="Pfam" id="PF00480">
    <property type="entry name" value="ROK"/>
    <property type="match status" value="1"/>
</dbReference>
<gene>
    <name evidence="3" type="ORF">RM572_05480</name>
</gene>
<sequence length="357" mass="35168">MTETPQAGAAGDTAGPAVLALDIGGTKLAAGVVRADGTVLSSAVCPTEVAEGPRAALERLFGLGEKVLAAAGTHPGELLGTGIGCGGPLDSDAGVLLRPPHLPGWIDVPVTTLARERYGLPAVLDNDGTAGAAGEWRFGAGRGSRHLLYLTVSTGIGGGVVLDGRTFRGAAGNGGEPGHVTVRSGGRPCKSCGRAGCLEAYASGTAIAERAVEAVAEARAAGVSTAMAGPDPLTAADVAAAARQGDPSAVRLWEETVEALGSGLTSLVNVFEPELVVLGGGVTRSGEQLLAPVRRSVAECAMGPAARAVRVVAAAGGDRAGVLGAAAVAFERLAPPGSSRAPAPPAVHDRPLTASAD</sequence>
<dbReference type="InterPro" id="IPR000600">
    <property type="entry name" value="ROK"/>
</dbReference>
<evidence type="ECO:0000313" key="3">
    <source>
        <dbReference type="EMBL" id="MDT0378229.1"/>
    </source>
</evidence>
<evidence type="ECO:0000256" key="2">
    <source>
        <dbReference type="SAM" id="MobiDB-lite"/>
    </source>
</evidence>
<dbReference type="PANTHER" id="PTHR18964">
    <property type="entry name" value="ROK (REPRESSOR, ORF, KINASE) FAMILY"/>
    <property type="match status" value="1"/>
</dbReference>
<dbReference type="PANTHER" id="PTHR18964:SF173">
    <property type="entry name" value="GLUCOKINASE"/>
    <property type="match status" value="1"/>
</dbReference>
<evidence type="ECO:0000256" key="1">
    <source>
        <dbReference type="ARBA" id="ARBA00006479"/>
    </source>
</evidence>
<dbReference type="Gene3D" id="3.30.420.40">
    <property type="match status" value="2"/>
</dbReference>
<evidence type="ECO:0000313" key="4">
    <source>
        <dbReference type="Proteomes" id="UP001183414"/>
    </source>
</evidence>
<reference evidence="4" key="1">
    <citation type="submission" date="2023-07" db="EMBL/GenBank/DDBJ databases">
        <title>30 novel species of actinomycetes from the DSMZ collection.</title>
        <authorList>
            <person name="Nouioui I."/>
        </authorList>
    </citation>
    <scope>NUCLEOTIDE SEQUENCE [LARGE SCALE GENOMIC DNA]</scope>
    <source>
        <strain evidence="4">DSM 42041</strain>
    </source>
</reference>
<dbReference type="EMBL" id="JAVREQ010000003">
    <property type="protein sequence ID" value="MDT0378229.1"/>
    <property type="molecule type" value="Genomic_DNA"/>
</dbReference>
<feature type="region of interest" description="Disordered" evidence="2">
    <location>
        <begin position="335"/>
        <end position="357"/>
    </location>
</feature>
<dbReference type="RefSeq" id="WP_311672136.1">
    <property type="nucleotide sequence ID" value="NZ_JAVREQ010000003.1"/>
</dbReference>
<dbReference type="InterPro" id="IPR043129">
    <property type="entry name" value="ATPase_NBD"/>
</dbReference>
<comment type="similarity">
    <text evidence="1">Belongs to the ROK (NagC/XylR) family.</text>
</comment>
<dbReference type="PROSITE" id="PS01125">
    <property type="entry name" value="ROK"/>
    <property type="match status" value="1"/>
</dbReference>
<dbReference type="SUPFAM" id="SSF53067">
    <property type="entry name" value="Actin-like ATPase domain"/>
    <property type="match status" value="1"/>
</dbReference>
<protein>
    <submittedName>
        <fullName evidence="3">ROK family protein</fullName>
    </submittedName>
</protein>
<comment type="caution">
    <text evidence="3">The sequence shown here is derived from an EMBL/GenBank/DDBJ whole genome shotgun (WGS) entry which is preliminary data.</text>
</comment>
<proteinExistence type="inferred from homology"/>
<keyword evidence="4" id="KW-1185">Reference proteome</keyword>
<dbReference type="Proteomes" id="UP001183414">
    <property type="component" value="Unassembled WGS sequence"/>
</dbReference>
<accession>A0ABU2NNA3</accession>
<organism evidence="3 4">
    <name type="scientific">Streptomyces hazeniae</name>
    <dbReference type="NCBI Taxonomy" id="3075538"/>
    <lineage>
        <taxon>Bacteria</taxon>
        <taxon>Bacillati</taxon>
        <taxon>Actinomycetota</taxon>
        <taxon>Actinomycetes</taxon>
        <taxon>Kitasatosporales</taxon>
        <taxon>Streptomycetaceae</taxon>
        <taxon>Streptomyces</taxon>
    </lineage>
</organism>
<name>A0ABU2NNA3_9ACTN</name>